<dbReference type="AlphaFoldDB" id="U5NAE1"/>
<proteinExistence type="predicted"/>
<protein>
    <submittedName>
        <fullName evidence="1">Uncharacterized protein</fullName>
    </submittedName>
</protein>
<dbReference type="Proteomes" id="UP000017184">
    <property type="component" value="Chromosome"/>
</dbReference>
<evidence type="ECO:0000313" key="1">
    <source>
        <dbReference type="EMBL" id="AGX87228.1"/>
    </source>
</evidence>
<dbReference type="EMBL" id="CP004885">
    <property type="protein sequence ID" value="AGX87228.1"/>
    <property type="molecule type" value="Genomic_DNA"/>
</dbReference>
<organism evidence="1 2">
    <name type="scientific">Candidatus Symbiobacter mobilis CR</name>
    <dbReference type="NCBI Taxonomy" id="946483"/>
    <lineage>
        <taxon>Bacteria</taxon>
        <taxon>Pseudomonadati</taxon>
        <taxon>Pseudomonadota</taxon>
        <taxon>Betaproteobacteria</taxon>
        <taxon>Burkholderiales</taxon>
        <taxon>Comamonadaceae</taxon>
    </lineage>
</organism>
<dbReference type="HOGENOM" id="CLU_2804494_0_0_4"/>
<accession>U5NAE1</accession>
<keyword evidence="2" id="KW-1185">Reference proteome</keyword>
<sequence length="67" mass="7219">MHKEILKACGVRRTRLKIANCPPYACGMPATYTRRIAAEGMPLCDVDPLPFVADDFVVGGSAPPTMP</sequence>
<dbReference type="STRING" id="946483.Cenrod_1135"/>
<reference evidence="1 2" key="1">
    <citation type="journal article" date="2013" name="Genome Biol.">
        <title>Genomic analysis reveals key aspects of prokaryotic symbiosis in the phototrophic consortium "Chlorochromatium aggregatum".</title>
        <authorList>
            <person name="Liu Z."/>
            <person name="Muller J."/>
            <person name="Li T."/>
            <person name="Alvey R.M."/>
            <person name="Vogl K."/>
            <person name="Frigaard N.U."/>
            <person name="Rockwell N.C."/>
            <person name="Boyd E.S."/>
            <person name="Tomsho L.P."/>
            <person name="Schuster S.C."/>
            <person name="Henke P."/>
            <person name="Rohde M."/>
            <person name="Overmann J."/>
            <person name="Bryant D.A."/>
        </authorList>
    </citation>
    <scope>NUCLEOTIDE SEQUENCE [LARGE SCALE GENOMIC DNA]</scope>
    <source>
        <strain evidence="1">CR</strain>
    </source>
</reference>
<gene>
    <name evidence="1" type="ORF">Cenrod_1135</name>
</gene>
<evidence type="ECO:0000313" key="2">
    <source>
        <dbReference type="Proteomes" id="UP000017184"/>
    </source>
</evidence>
<name>U5NAE1_9BURK</name>
<dbReference type="KEGG" id="cbx:Cenrod_1135"/>